<dbReference type="EMBL" id="CM023491">
    <property type="protein sequence ID" value="KAH6941289.1"/>
    <property type="molecule type" value="Genomic_DNA"/>
</dbReference>
<name>A0ACB7T8U1_HYAAI</name>
<dbReference type="Proteomes" id="UP000821845">
    <property type="component" value="Chromosome 11"/>
</dbReference>
<evidence type="ECO:0000313" key="2">
    <source>
        <dbReference type="Proteomes" id="UP000821845"/>
    </source>
</evidence>
<reference evidence="1" key="1">
    <citation type="submission" date="2020-05" db="EMBL/GenBank/DDBJ databases">
        <title>Large-scale comparative analyses of tick genomes elucidate their genetic diversity and vector capacities.</title>
        <authorList>
            <person name="Jia N."/>
            <person name="Wang J."/>
            <person name="Shi W."/>
            <person name="Du L."/>
            <person name="Sun Y."/>
            <person name="Zhan W."/>
            <person name="Jiang J."/>
            <person name="Wang Q."/>
            <person name="Zhang B."/>
            <person name="Ji P."/>
            <person name="Sakyi L.B."/>
            <person name="Cui X."/>
            <person name="Yuan T."/>
            <person name="Jiang B."/>
            <person name="Yang W."/>
            <person name="Lam T.T.-Y."/>
            <person name="Chang Q."/>
            <person name="Ding S."/>
            <person name="Wang X."/>
            <person name="Zhu J."/>
            <person name="Ruan X."/>
            <person name="Zhao L."/>
            <person name="Wei J."/>
            <person name="Que T."/>
            <person name="Du C."/>
            <person name="Cheng J."/>
            <person name="Dai P."/>
            <person name="Han X."/>
            <person name="Huang E."/>
            <person name="Gao Y."/>
            <person name="Liu J."/>
            <person name="Shao H."/>
            <person name="Ye R."/>
            <person name="Li L."/>
            <person name="Wei W."/>
            <person name="Wang X."/>
            <person name="Wang C."/>
            <person name="Yang T."/>
            <person name="Huo Q."/>
            <person name="Li W."/>
            <person name="Guo W."/>
            <person name="Chen H."/>
            <person name="Zhou L."/>
            <person name="Ni X."/>
            <person name="Tian J."/>
            <person name="Zhou Y."/>
            <person name="Sheng Y."/>
            <person name="Liu T."/>
            <person name="Pan Y."/>
            <person name="Xia L."/>
            <person name="Li J."/>
            <person name="Zhao F."/>
            <person name="Cao W."/>
        </authorList>
    </citation>
    <scope>NUCLEOTIDE SEQUENCE</scope>
    <source>
        <strain evidence="1">Hyas-2018</strain>
    </source>
</reference>
<gene>
    <name evidence="1" type="ORF">HPB50_015859</name>
</gene>
<evidence type="ECO:0000313" key="1">
    <source>
        <dbReference type="EMBL" id="KAH6941289.1"/>
    </source>
</evidence>
<sequence>MAIALDIGETDSLVISDAKTVIHNYIKGWLLRGTRALNTKSKDFQDITISAKNLKWFPAHMDELNGQKPEIPDNLNERAHRVARRLTHHEIF</sequence>
<accession>A0ACB7T8U1</accession>
<keyword evidence="2" id="KW-1185">Reference proteome</keyword>
<organism evidence="1 2">
    <name type="scientific">Hyalomma asiaticum</name>
    <name type="common">Tick</name>
    <dbReference type="NCBI Taxonomy" id="266040"/>
    <lineage>
        <taxon>Eukaryota</taxon>
        <taxon>Metazoa</taxon>
        <taxon>Ecdysozoa</taxon>
        <taxon>Arthropoda</taxon>
        <taxon>Chelicerata</taxon>
        <taxon>Arachnida</taxon>
        <taxon>Acari</taxon>
        <taxon>Parasitiformes</taxon>
        <taxon>Ixodida</taxon>
        <taxon>Ixodoidea</taxon>
        <taxon>Ixodidae</taxon>
        <taxon>Hyalomminae</taxon>
        <taxon>Hyalomma</taxon>
    </lineage>
</organism>
<proteinExistence type="predicted"/>
<comment type="caution">
    <text evidence="1">The sequence shown here is derived from an EMBL/GenBank/DDBJ whole genome shotgun (WGS) entry which is preliminary data.</text>
</comment>
<protein>
    <submittedName>
        <fullName evidence="1">Uncharacterized protein</fullName>
    </submittedName>
</protein>